<dbReference type="GO" id="GO:0006281">
    <property type="term" value="P:DNA repair"/>
    <property type="evidence" value="ECO:0007669"/>
    <property type="project" value="TreeGrafter"/>
</dbReference>
<dbReference type="GO" id="GO:0005829">
    <property type="term" value="C:cytosol"/>
    <property type="evidence" value="ECO:0007669"/>
    <property type="project" value="TreeGrafter"/>
</dbReference>
<accession>A0A6C2U2M6</accession>
<dbReference type="InterPro" id="IPR036412">
    <property type="entry name" value="HAD-like_sf"/>
</dbReference>
<evidence type="ECO:0000313" key="1">
    <source>
        <dbReference type="EMBL" id="VGO14153.1"/>
    </source>
</evidence>
<dbReference type="InterPro" id="IPR041492">
    <property type="entry name" value="HAD_2"/>
</dbReference>
<name>A0A6C2U2M6_PONDE</name>
<dbReference type="InterPro" id="IPR050155">
    <property type="entry name" value="HAD-like_hydrolase_sf"/>
</dbReference>
<dbReference type="PANTHER" id="PTHR43434">
    <property type="entry name" value="PHOSPHOGLYCOLATE PHOSPHATASE"/>
    <property type="match status" value="1"/>
</dbReference>
<dbReference type="AlphaFoldDB" id="A0A6C2U2M6"/>
<dbReference type="Gene3D" id="1.10.150.240">
    <property type="entry name" value="Putative phosphatase, domain 2"/>
    <property type="match status" value="1"/>
</dbReference>
<proteinExistence type="predicted"/>
<dbReference type="Proteomes" id="UP000366872">
    <property type="component" value="Unassembled WGS sequence"/>
</dbReference>
<dbReference type="InterPro" id="IPR023198">
    <property type="entry name" value="PGP-like_dom2"/>
</dbReference>
<dbReference type="InterPro" id="IPR023214">
    <property type="entry name" value="HAD_sf"/>
</dbReference>
<dbReference type="SFLD" id="SFLDG01129">
    <property type="entry name" value="C1.5:_HAD__Beta-PGM__Phosphata"/>
    <property type="match status" value="1"/>
</dbReference>
<dbReference type="GO" id="GO:0008967">
    <property type="term" value="F:phosphoglycolate phosphatase activity"/>
    <property type="evidence" value="ECO:0007669"/>
    <property type="project" value="TreeGrafter"/>
</dbReference>
<dbReference type="Gene3D" id="3.40.50.1000">
    <property type="entry name" value="HAD superfamily/HAD-like"/>
    <property type="match status" value="1"/>
</dbReference>
<keyword evidence="2" id="KW-1185">Reference proteome</keyword>
<dbReference type="PANTHER" id="PTHR43434:SF13">
    <property type="entry name" value="PHOSPHOGLYCOLATE PHOSPHATASE"/>
    <property type="match status" value="1"/>
</dbReference>
<sequence>MFIRFMNDHKTTILFDFDGTLAETMMLIHTIFNRLSGVYGYRHFPEEEIEHCRHLSIHEFIEYYGIPVWKVPLIAIHARRLMHREMDRIHPPQGLVEALTQIHESGRYFMDILTSNRRKNVLKFLAQHKIGWFDEVESTHAILSKKRRVEKYIRQKGLDPANLYYIGDTTVDVESAKHAGARTVAVSWGLNTAEALAKANPDHLIDDPLQLLDIFPAV</sequence>
<protein>
    <submittedName>
        <fullName evidence="1">Pyrophosphatase PpaX</fullName>
    </submittedName>
</protein>
<dbReference type="EMBL" id="CAAHFG010000001">
    <property type="protein sequence ID" value="VGO14153.1"/>
    <property type="molecule type" value="Genomic_DNA"/>
</dbReference>
<gene>
    <name evidence="1" type="primary">ppaX</name>
    <name evidence="1" type="ORF">PDESU_02712</name>
</gene>
<dbReference type="Pfam" id="PF13419">
    <property type="entry name" value="HAD_2"/>
    <property type="match status" value="1"/>
</dbReference>
<organism evidence="1 2">
    <name type="scientific">Pontiella desulfatans</name>
    <dbReference type="NCBI Taxonomy" id="2750659"/>
    <lineage>
        <taxon>Bacteria</taxon>
        <taxon>Pseudomonadati</taxon>
        <taxon>Kiritimatiellota</taxon>
        <taxon>Kiritimatiellia</taxon>
        <taxon>Kiritimatiellales</taxon>
        <taxon>Pontiellaceae</taxon>
        <taxon>Pontiella</taxon>
    </lineage>
</organism>
<dbReference type="SUPFAM" id="SSF56784">
    <property type="entry name" value="HAD-like"/>
    <property type="match status" value="1"/>
</dbReference>
<reference evidence="1 2" key="1">
    <citation type="submission" date="2019-04" db="EMBL/GenBank/DDBJ databases">
        <authorList>
            <person name="Van Vliet M D."/>
        </authorList>
    </citation>
    <scope>NUCLEOTIDE SEQUENCE [LARGE SCALE GENOMIC DNA]</scope>
    <source>
        <strain evidence="1 2">F1</strain>
    </source>
</reference>
<evidence type="ECO:0000313" key="2">
    <source>
        <dbReference type="Proteomes" id="UP000366872"/>
    </source>
</evidence>
<dbReference type="SFLD" id="SFLDS00003">
    <property type="entry name" value="Haloacid_Dehalogenase"/>
    <property type="match status" value="1"/>
</dbReference>